<accession>A0A6H9WS94</accession>
<name>A0A6H9WS94_9MICO</name>
<evidence type="ECO:0000256" key="1">
    <source>
        <dbReference type="SAM" id="Phobius"/>
    </source>
</evidence>
<organism evidence="2 3">
    <name type="scientific">Pseudoclavibacter endophyticus</name>
    <dbReference type="NCBI Taxonomy" id="1778590"/>
    <lineage>
        <taxon>Bacteria</taxon>
        <taxon>Bacillati</taxon>
        <taxon>Actinomycetota</taxon>
        <taxon>Actinomycetes</taxon>
        <taxon>Micrococcales</taxon>
        <taxon>Microbacteriaceae</taxon>
        <taxon>Pseudoclavibacter</taxon>
    </lineage>
</organism>
<evidence type="ECO:0000313" key="3">
    <source>
        <dbReference type="Proteomes" id="UP000431744"/>
    </source>
</evidence>
<keyword evidence="1" id="KW-0472">Membrane</keyword>
<sequence length="108" mass="10905">MTRALVTAASVGYAANVAFGTAVASGAIDNRRIRWVHHALFVATATLTALAITAGAIARRPAAFALAPSAAPLAALPFVGGSLRRHALVGGAAAPAFAAALVLAWRRY</sequence>
<keyword evidence="3" id="KW-1185">Reference proteome</keyword>
<evidence type="ECO:0000313" key="2">
    <source>
        <dbReference type="EMBL" id="KAB1650501.1"/>
    </source>
</evidence>
<proteinExistence type="predicted"/>
<reference evidence="2 3" key="1">
    <citation type="submission" date="2019-09" db="EMBL/GenBank/DDBJ databases">
        <title>Phylogeny of genus Pseudoclavibacter and closely related genus.</title>
        <authorList>
            <person name="Li Y."/>
        </authorList>
    </citation>
    <scope>NUCLEOTIDE SEQUENCE [LARGE SCALE GENOMIC DNA]</scope>
    <source>
        <strain evidence="2 3">EGI 60007</strain>
    </source>
</reference>
<gene>
    <name evidence="2" type="ORF">F8O04_04175</name>
</gene>
<feature type="transmembrane region" description="Helical" evidence="1">
    <location>
        <begin position="86"/>
        <end position="105"/>
    </location>
</feature>
<dbReference type="OrthoDB" id="5020186at2"/>
<dbReference type="EMBL" id="WBJY01000001">
    <property type="protein sequence ID" value="KAB1650501.1"/>
    <property type="molecule type" value="Genomic_DNA"/>
</dbReference>
<keyword evidence="1" id="KW-1133">Transmembrane helix</keyword>
<comment type="caution">
    <text evidence="2">The sequence shown here is derived from an EMBL/GenBank/DDBJ whole genome shotgun (WGS) entry which is preliminary data.</text>
</comment>
<keyword evidence="1" id="KW-0812">Transmembrane</keyword>
<dbReference type="AlphaFoldDB" id="A0A6H9WS94"/>
<dbReference type="Proteomes" id="UP000431744">
    <property type="component" value="Unassembled WGS sequence"/>
</dbReference>
<protein>
    <submittedName>
        <fullName evidence="2">Uncharacterized protein</fullName>
    </submittedName>
</protein>
<feature type="transmembrane region" description="Helical" evidence="1">
    <location>
        <begin position="36"/>
        <end position="55"/>
    </location>
</feature>